<dbReference type="Proteomes" id="UP000886520">
    <property type="component" value="Chromosome 23"/>
</dbReference>
<gene>
    <name evidence="1" type="ORF">GOP47_0024069</name>
</gene>
<comment type="caution">
    <text evidence="1">The sequence shown here is derived from an EMBL/GenBank/DDBJ whole genome shotgun (WGS) entry which is preliminary data.</text>
</comment>
<keyword evidence="2" id="KW-1185">Reference proteome</keyword>
<organism evidence="1 2">
    <name type="scientific">Adiantum capillus-veneris</name>
    <name type="common">Maidenhair fern</name>
    <dbReference type="NCBI Taxonomy" id="13818"/>
    <lineage>
        <taxon>Eukaryota</taxon>
        <taxon>Viridiplantae</taxon>
        <taxon>Streptophyta</taxon>
        <taxon>Embryophyta</taxon>
        <taxon>Tracheophyta</taxon>
        <taxon>Polypodiopsida</taxon>
        <taxon>Polypodiidae</taxon>
        <taxon>Polypodiales</taxon>
        <taxon>Pteridineae</taxon>
        <taxon>Pteridaceae</taxon>
        <taxon>Vittarioideae</taxon>
        <taxon>Adiantum</taxon>
    </lineage>
</organism>
<reference evidence="1" key="1">
    <citation type="submission" date="2021-01" db="EMBL/GenBank/DDBJ databases">
        <title>Adiantum capillus-veneris genome.</title>
        <authorList>
            <person name="Fang Y."/>
            <person name="Liao Q."/>
        </authorList>
    </citation>
    <scope>NUCLEOTIDE SEQUENCE</scope>
    <source>
        <strain evidence="1">H3</strain>
        <tissue evidence="1">Leaf</tissue>
    </source>
</reference>
<dbReference type="AlphaFoldDB" id="A0A9D4U4R2"/>
<dbReference type="OrthoDB" id="10414905at2759"/>
<proteinExistence type="predicted"/>
<dbReference type="EMBL" id="JABFUD020000023">
    <property type="protein sequence ID" value="KAI5061564.1"/>
    <property type="molecule type" value="Genomic_DNA"/>
</dbReference>
<sequence>MEHDLEQFEDTTIDVEPPPTQVLTQCIDELKALLHNIEEGIPSYSDSKILSLVGQVQAAYVGLFAQRAPMEIDLPKKGSVTQVQAHVTAT</sequence>
<evidence type="ECO:0000313" key="2">
    <source>
        <dbReference type="Proteomes" id="UP000886520"/>
    </source>
</evidence>
<accession>A0A9D4U4R2</accession>
<evidence type="ECO:0000313" key="1">
    <source>
        <dbReference type="EMBL" id="KAI5061564.1"/>
    </source>
</evidence>
<protein>
    <submittedName>
        <fullName evidence="1">Uncharacterized protein</fullName>
    </submittedName>
</protein>
<name>A0A9D4U4R2_ADICA</name>